<evidence type="ECO:0000256" key="1">
    <source>
        <dbReference type="SAM" id="Coils"/>
    </source>
</evidence>
<protein>
    <submittedName>
        <fullName evidence="3">Uncharacterized protein</fullName>
    </submittedName>
</protein>
<feature type="transmembrane region" description="Helical" evidence="2">
    <location>
        <begin position="62"/>
        <end position="80"/>
    </location>
</feature>
<feature type="coiled-coil region" evidence="1">
    <location>
        <begin position="256"/>
        <end position="294"/>
    </location>
</feature>
<reference evidence="3 4" key="3">
    <citation type="journal article" date="2019" name="Int. J. Syst. Evol. Microbiol.">
        <title>Nitrosopumilus adriaticus sp. nov. and Nitrosopumilus piranensis sp. nov., two ammonia-oxidizing archaea from the Adriatic Sea and members of the class Nitrososphaeria.</title>
        <authorList>
            <person name="Bayer B."/>
            <person name="Vojvoda J."/>
            <person name="Reinthaler T."/>
            <person name="Reyes C."/>
            <person name="Pinto M."/>
            <person name="Herndl G.J."/>
        </authorList>
    </citation>
    <scope>NUCLEOTIDE SEQUENCE [LARGE SCALE GENOMIC DNA]</scope>
    <source>
        <strain evidence="3 4">D3C</strain>
    </source>
</reference>
<evidence type="ECO:0000313" key="3">
    <source>
        <dbReference type="EMBL" id="AJM92317.1"/>
    </source>
</evidence>
<dbReference type="KEGG" id="nid:NPIRD3C_1105"/>
<dbReference type="HOGENOM" id="CLU_904942_0_0_2"/>
<feature type="transmembrane region" description="Helical" evidence="2">
    <location>
        <begin position="210"/>
        <end position="229"/>
    </location>
</feature>
<name>A0A0C5CAV4_9ARCH</name>
<accession>A0A0C5CAV4</accession>
<sequence>MKFFFIFLLLFFLSTNYAFAQSVSQTEIENFYGNFTLSLESPEDYVEQITKNLAAGSSVYDLALYMLSMAVYAVFVWHFYRFISRREIIPIDYDKYGTDGKLSVTRIAAYAAAHVFLFPLIIFVWFLVYSFFMFILAKDMPIDVVVLVSISIIGATRITSYYKEDLAKDVGKLLPFALLGIFLTSAAFYTDTSNFFSIEEIESKLSGLPILLSRIIEFVIIIVAIEVILRTLFLIKRKLIPTIEEKLEEQIEDQIDEKIKTHVEKIEKNQKNLEKKIEEETDSIEKKIEKETDDIEKKIQKDSSQDSTLGK</sequence>
<feature type="transmembrane region" description="Helical" evidence="2">
    <location>
        <begin position="107"/>
        <end position="136"/>
    </location>
</feature>
<reference evidence="4" key="1">
    <citation type="submission" date="2015-02" db="EMBL/GenBank/DDBJ databases">
        <title>Characterization of two novel Thaumarchaeota isolated from the Northern Adriatic Sea.</title>
        <authorList>
            <person name="Bayer B."/>
            <person name="Vojvoda J."/>
            <person name="Offre P."/>
            <person name="Srivastava A."/>
            <person name="Elisabeth N."/>
            <person name="Garcia J.A.L."/>
            <person name="Schleper C."/>
            <person name="Herndl G.J."/>
        </authorList>
    </citation>
    <scope>NUCLEOTIDE SEQUENCE [LARGE SCALE GENOMIC DNA]</scope>
    <source>
        <strain evidence="4">D3C</strain>
    </source>
</reference>
<organism evidence="3 4">
    <name type="scientific">Nitrosopumilus piranensis</name>
    <dbReference type="NCBI Taxonomy" id="1582439"/>
    <lineage>
        <taxon>Archaea</taxon>
        <taxon>Nitrososphaerota</taxon>
        <taxon>Nitrososphaeria</taxon>
        <taxon>Nitrosopumilales</taxon>
        <taxon>Nitrosopumilaceae</taxon>
        <taxon>Nitrosopumilus</taxon>
    </lineage>
</organism>
<keyword evidence="1" id="KW-0175">Coiled coil</keyword>
<keyword evidence="2" id="KW-0812">Transmembrane</keyword>
<keyword evidence="4" id="KW-1185">Reference proteome</keyword>
<reference evidence="3 4" key="2">
    <citation type="journal article" date="2016" name="ISME J.">
        <title>Physiological and genomic characterization of two novel marine thaumarchaeal strains indicates niche differentiation.</title>
        <authorList>
            <person name="Bayer B."/>
            <person name="Vojvoda J."/>
            <person name="Offre P."/>
            <person name="Alves R.J."/>
            <person name="Elisabeth N.H."/>
            <person name="Garcia J.A."/>
            <person name="Volland J.M."/>
            <person name="Srivastava A."/>
            <person name="Schleper C."/>
            <person name="Herndl G.J."/>
        </authorList>
    </citation>
    <scope>NUCLEOTIDE SEQUENCE [LARGE SCALE GENOMIC DNA]</scope>
    <source>
        <strain evidence="3 4">D3C</strain>
    </source>
</reference>
<keyword evidence="2" id="KW-1133">Transmembrane helix</keyword>
<dbReference type="AlphaFoldDB" id="A0A0C5CAV4"/>
<keyword evidence="2" id="KW-0472">Membrane</keyword>
<dbReference type="PATRIC" id="fig|1582439.9.peg.1139"/>
<dbReference type="STRING" id="1582439.NPIRD3C_1105"/>
<proteinExistence type="predicted"/>
<dbReference type="EMBL" id="CP010868">
    <property type="protein sequence ID" value="AJM92317.1"/>
    <property type="molecule type" value="Genomic_DNA"/>
</dbReference>
<dbReference type="Proteomes" id="UP000032027">
    <property type="component" value="Chromosome"/>
</dbReference>
<feature type="transmembrane region" description="Helical" evidence="2">
    <location>
        <begin position="142"/>
        <end position="161"/>
    </location>
</feature>
<evidence type="ECO:0000313" key="4">
    <source>
        <dbReference type="Proteomes" id="UP000032027"/>
    </source>
</evidence>
<feature type="transmembrane region" description="Helical" evidence="2">
    <location>
        <begin position="173"/>
        <end position="190"/>
    </location>
</feature>
<evidence type="ECO:0000256" key="2">
    <source>
        <dbReference type="SAM" id="Phobius"/>
    </source>
</evidence>
<gene>
    <name evidence="3" type="ORF">NPIRD3C_1105</name>
</gene>